<comment type="caution">
    <text evidence="2">The sequence shown here is derived from an EMBL/GenBank/DDBJ whole genome shotgun (WGS) entry which is preliminary data.</text>
</comment>
<protein>
    <submittedName>
        <fullName evidence="2">Uncharacterized protein</fullName>
    </submittedName>
</protein>
<evidence type="ECO:0000256" key="1">
    <source>
        <dbReference type="SAM" id="MobiDB-lite"/>
    </source>
</evidence>
<dbReference type="EMBL" id="AVOT02096158">
    <property type="protein sequence ID" value="MBW0575391.1"/>
    <property type="molecule type" value="Genomic_DNA"/>
</dbReference>
<feature type="region of interest" description="Disordered" evidence="1">
    <location>
        <begin position="1"/>
        <end position="46"/>
    </location>
</feature>
<evidence type="ECO:0000313" key="3">
    <source>
        <dbReference type="Proteomes" id="UP000765509"/>
    </source>
</evidence>
<evidence type="ECO:0000313" key="2">
    <source>
        <dbReference type="EMBL" id="MBW0575391.1"/>
    </source>
</evidence>
<dbReference type="OrthoDB" id="2506783at2759"/>
<name>A0A9Q3PVX2_9BASI</name>
<organism evidence="2 3">
    <name type="scientific">Austropuccinia psidii MF-1</name>
    <dbReference type="NCBI Taxonomy" id="1389203"/>
    <lineage>
        <taxon>Eukaryota</taxon>
        <taxon>Fungi</taxon>
        <taxon>Dikarya</taxon>
        <taxon>Basidiomycota</taxon>
        <taxon>Pucciniomycotina</taxon>
        <taxon>Pucciniomycetes</taxon>
        <taxon>Pucciniales</taxon>
        <taxon>Sphaerophragmiaceae</taxon>
        <taxon>Austropuccinia</taxon>
    </lineage>
</organism>
<proteinExistence type="predicted"/>
<gene>
    <name evidence="2" type="ORF">O181_115106</name>
</gene>
<dbReference type="Proteomes" id="UP000765509">
    <property type="component" value="Unassembled WGS sequence"/>
</dbReference>
<sequence length="163" mass="18520">MGGSPSAFHRENSGSSSQNPPTEGDSIINSDEENHKSIHTDSTGQKSIFLKDLERLGIEDAVAQNASQDGQEEITSSVVGVEFRIQQEEDQQRARNNKRILQGRNHRITILVTKNDLPSQESTESVHFQEFIYFLMGMPPSVYHFPPNPRNDEEEFHINWIKN</sequence>
<dbReference type="AlphaFoldDB" id="A0A9Q3PVX2"/>
<accession>A0A9Q3PVX2</accession>
<keyword evidence="3" id="KW-1185">Reference proteome</keyword>
<reference evidence="2" key="1">
    <citation type="submission" date="2021-03" db="EMBL/GenBank/DDBJ databases">
        <title>Draft genome sequence of rust myrtle Austropuccinia psidii MF-1, a brazilian biotype.</title>
        <authorList>
            <person name="Quecine M.C."/>
            <person name="Pachon D.M.R."/>
            <person name="Bonatelli M.L."/>
            <person name="Correr F.H."/>
            <person name="Franceschini L.M."/>
            <person name="Leite T.F."/>
            <person name="Margarido G.R.A."/>
            <person name="Almeida C.A."/>
            <person name="Ferrarezi J.A."/>
            <person name="Labate C.A."/>
        </authorList>
    </citation>
    <scope>NUCLEOTIDE SEQUENCE</scope>
    <source>
        <strain evidence="2">MF-1</strain>
    </source>
</reference>